<feature type="region of interest" description="Disordered" evidence="1">
    <location>
        <begin position="21"/>
        <end position="51"/>
    </location>
</feature>
<evidence type="ECO:0000313" key="3">
    <source>
        <dbReference type="Proteomes" id="UP001375743"/>
    </source>
</evidence>
<dbReference type="EMBL" id="JBBLZC010000037">
    <property type="protein sequence ID" value="MEK0085872.1"/>
    <property type="molecule type" value="Genomic_DNA"/>
</dbReference>
<accession>A0ABU8XXF6</accession>
<organism evidence="2 3">
    <name type="scientific">Benzoatithermus flavus</name>
    <dbReference type="NCBI Taxonomy" id="3108223"/>
    <lineage>
        <taxon>Bacteria</taxon>
        <taxon>Pseudomonadati</taxon>
        <taxon>Pseudomonadota</taxon>
        <taxon>Alphaproteobacteria</taxon>
        <taxon>Geminicoccales</taxon>
        <taxon>Geminicoccaceae</taxon>
        <taxon>Benzoatithermus</taxon>
    </lineage>
</organism>
<feature type="compositionally biased region" description="Low complexity" evidence="1">
    <location>
        <begin position="29"/>
        <end position="46"/>
    </location>
</feature>
<reference evidence="2 3" key="1">
    <citation type="submission" date="2024-01" db="EMBL/GenBank/DDBJ databases">
        <title>Multi-omics insights into the function and evolution of sodium benzoate biodegradation pathways in Benzoatithermus flavus gen. nov., sp. nov. from hot spring.</title>
        <authorList>
            <person name="Hu C.-J."/>
            <person name="Li W.-J."/>
        </authorList>
    </citation>
    <scope>NUCLEOTIDE SEQUENCE [LARGE SCALE GENOMIC DNA]</scope>
    <source>
        <strain evidence="2 3">SYSU G07066</strain>
    </source>
</reference>
<evidence type="ECO:0008006" key="4">
    <source>
        <dbReference type="Google" id="ProtNLM"/>
    </source>
</evidence>
<dbReference type="Gene3D" id="1.10.10.10">
    <property type="entry name" value="Winged helix-like DNA-binding domain superfamily/Winged helix DNA-binding domain"/>
    <property type="match status" value="1"/>
</dbReference>
<protein>
    <recommendedName>
        <fullName evidence="4">Transposase</fullName>
    </recommendedName>
</protein>
<proteinExistence type="predicted"/>
<evidence type="ECO:0000313" key="2">
    <source>
        <dbReference type="EMBL" id="MEK0085872.1"/>
    </source>
</evidence>
<sequence>MGTKKPYPAELRARAVRLVREQEAEHASRAAASRSIASSTSPASARVWSSRSMAVSMPSVRRIGLVMPITGGGAEAAGRIAARTDSA</sequence>
<gene>
    <name evidence="2" type="ORF">U1T56_22180</name>
</gene>
<name>A0ABU8XXF6_9PROT</name>
<keyword evidence="3" id="KW-1185">Reference proteome</keyword>
<dbReference type="Proteomes" id="UP001375743">
    <property type="component" value="Unassembled WGS sequence"/>
</dbReference>
<comment type="caution">
    <text evidence="2">The sequence shown here is derived from an EMBL/GenBank/DDBJ whole genome shotgun (WGS) entry which is preliminary data.</text>
</comment>
<dbReference type="InterPro" id="IPR036388">
    <property type="entry name" value="WH-like_DNA-bd_sf"/>
</dbReference>
<evidence type="ECO:0000256" key="1">
    <source>
        <dbReference type="SAM" id="MobiDB-lite"/>
    </source>
</evidence>